<evidence type="ECO:0000313" key="3">
    <source>
        <dbReference type="WBParaSite" id="nRc.2.0.1.t26768-RA"/>
    </source>
</evidence>
<reference evidence="3" key="1">
    <citation type="submission" date="2022-11" db="UniProtKB">
        <authorList>
            <consortium name="WormBaseParasite"/>
        </authorList>
    </citation>
    <scope>IDENTIFICATION</scope>
</reference>
<name>A0A915JKY9_ROMCU</name>
<dbReference type="Proteomes" id="UP000887565">
    <property type="component" value="Unplaced"/>
</dbReference>
<feature type="region of interest" description="Disordered" evidence="1">
    <location>
        <begin position="166"/>
        <end position="186"/>
    </location>
</feature>
<sequence length="186" mass="21572">MGQPWSRLTGANETAPFTNRNTGAIRAKAVPIAEWRYDVKCTSIELATYEVAGYIAPGLDYKIKYSRVHPSSLRVTQMETFEIKEVAKKPKAVLTEEMKVKRTYSNGLTFYRKAHVRKIPCDQLKAMPRHKERSMRDKTRRSFVIRKLHLLGGWVRKGSNKDRYYVEPGSQLPQRLQPAKKQEFEL</sequence>
<proteinExistence type="predicted"/>
<accession>A0A915JKY9</accession>
<evidence type="ECO:0000313" key="2">
    <source>
        <dbReference type="Proteomes" id="UP000887565"/>
    </source>
</evidence>
<protein>
    <submittedName>
        <fullName evidence="3">Uncharacterized protein</fullName>
    </submittedName>
</protein>
<dbReference type="AlphaFoldDB" id="A0A915JKY9"/>
<evidence type="ECO:0000256" key="1">
    <source>
        <dbReference type="SAM" id="MobiDB-lite"/>
    </source>
</evidence>
<keyword evidence="2" id="KW-1185">Reference proteome</keyword>
<organism evidence="2 3">
    <name type="scientific">Romanomermis culicivorax</name>
    <name type="common">Nematode worm</name>
    <dbReference type="NCBI Taxonomy" id="13658"/>
    <lineage>
        <taxon>Eukaryota</taxon>
        <taxon>Metazoa</taxon>
        <taxon>Ecdysozoa</taxon>
        <taxon>Nematoda</taxon>
        <taxon>Enoplea</taxon>
        <taxon>Dorylaimia</taxon>
        <taxon>Mermithida</taxon>
        <taxon>Mermithoidea</taxon>
        <taxon>Mermithidae</taxon>
        <taxon>Romanomermis</taxon>
    </lineage>
</organism>
<dbReference type="WBParaSite" id="nRc.2.0.1.t26768-RA">
    <property type="protein sequence ID" value="nRc.2.0.1.t26768-RA"/>
    <property type="gene ID" value="nRc.2.0.1.g26768"/>
</dbReference>